<dbReference type="InterPro" id="IPR006204">
    <property type="entry name" value="GHMP_kinase_N_dom"/>
</dbReference>
<reference evidence="4 5" key="2">
    <citation type="journal article" date="2017" name="Genome Biol.">
        <title>New reference genome sequences of hot pepper reveal the massive evolution of plant disease-resistance genes by retroduplication.</title>
        <authorList>
            <person name="Kim S."/>
            <person name="Park J."/>
            <person name="Yeom S.I."/>
            <person name="Kim Y.M."/>
            <person name="Seo E."/>
            <person name="Kim K.T."/>
            <person name="Kim M.S."/>
            <person name="Lee J.M."/>
            <person name="Cheong K."/>
            <person name="Shin H.S."/>
            <person name="Kim S.B."/>
            <person name="Han K."/>
            <person name="Lee J."/>
            <person name="Park M."/>
            <person name="Lee H.A."/>
            <person name="Lee H.Y."/>
            <person name="Lee Y."/>
            <person name="Oh S."/>
            <person name="Lee J.H."/>
            <person name="Choi E."/>
            <person name="Choi E."/>
            <person name="Lee S.E."/>
            <person name="Jeon J."/>
            <person name="Kim H."/>
            <person name="Choi G."/>
            <person name="Song H."/>
            <person name="Lee J."/>
            <person name="Lee S.C."/>
            <person name="Kwon J.K."/>
            <person name="Lee H.Y."/>
            <person name="Koo N."/>
            <person name="Hong Y."/>
            <person name="Kim R.W."/>
            <person name="Kang W.H."/>
            <person name="Huh J.H."/>
            <person name="Kang B.C."/>
            <person name="Yang T.J."/>
            <person name="Lee Y.H."/>
            <person name="Bennetzen J.L."/>
            <person name="Choi D."/>
        </authorList>
    </citation>
    <scope>NUCLEOTIDE SEQUENCE [LARGE SCALE GENOMIC DNA]</scope>
    <source>
        <strain evidence="5">cv. CM334</strain>
    </source>
</reference>
<dbReference type="Gramene" id="PHT93559">
    <property type="protein sequence ID" value="PHT93559"/>
    <property type="gene ID" value="T459_01441"/>
</dbReference>
<dbReference type="PANTHER" id="PTHR23272:SF184">
    <property type="entry name" value="OS03G0311250 PROTEIN"/>
    <property type="match status" value="1"/>
</dbReference>
<dbReference type="EMBL" id="AYRZ02000001">
    <property type="protein sequence ID" value="PHT93559.1"/>
    <property type="molecule type" value="Genomic_DNA"/>
</dbReference>
<accession>A0A2G3AH44</accession>
<dbReference type="STRING" id="4072.A0A2G3AH44"/>
<evidence type="ECO:0000313" key="5">
    <source>
        <dbReference type="Proteomes" id="UP000222542"/>
    </source>
</evidence>
<feature type="domain" description="hAT-like transposase RNase-H fold" evidence="3">
    <location>
        <begin position="136"/>
        <end position="239"/>
    </location>
</feature>
<name>A0A2G3AH44_CAPAN</name>
<evidence type="ECO:0000259" key="2">
    <source>
        <dbReference type="Pfam" id="PF05699"/>
    </source>
</evidence>
<dbReference type="SUPFAM" id="SSF53098">
    <property type="entry name" value="Ribonuclease H-like"/>
    <property type="match status" value="1"/>
</dbReference>
<dbReference type="Proteomes" id="UP000222542">
    <property type="component" value="Unassembled WGS sequence"/>
</dbReference>
<dbReference type="Pfam" id="PF14372">
    <property type="entry name" value="hAT-like_RNase-H"/>
    <property type="match status" value="1"/>
</dbReference>
<dbReference type="InterPro" id="IPR020568">
    <property type="entry name" value="Ribosomal_Su5_D2-typ_SF"/>
</dbReference>
<evidence type="ECO:0000259" key="3">
    <source>
        <dbReference type="Pfam" id="PF14372"/>
    </source>
</evidence>
<sequence length="526" mass="59437">MVASITNCLLEWGVDAVFSITVDNASSNDVTMIEMSKQLSNWGTNIMEDQHLHVRCMTYILNLIVQDGFKKIDKSVKRVRQAVKYSFYDNGFLDYLCTSPCEDGTKAGAFVSGDWENVRTMEKFLKTFYDLTLKVSASKYVTTNVHFVEIAELDLILKDMIENEDSNLKKMTSNLRKKFRKYWGTPEKMNKMIFISSVLDLCNKLEYVSFAIMDMFEKEIGDKLFDSVESYIKALFEHYVKKSKNSSSSSSSFYFGNSSCISGYGNFQRREIMRTKQQFEKHKEISGGSSNKSELRKYLAEEIEPDSEQFDILCWWKVNEPRFPILVEMARDVLVIPISSVAFECAFSMGGRVTDPFRSSLTPKLVQSLICLQDWLRSESTPINIEEDIESFTSRLMKCSMGNGLCLKRSIQDIDLKNHKWGYYFVCGYKGFYEYAKLKGIDVGAPIGLDAIVDGTVHTAIGSGISSSATFVCSPTIVIMASIGVNMAKKETTQLTCECERHIETQSGGMAQAISVMAQSGFARAD</sequence>
<dbReference type="Gene3D" id="3.30.230.10">
    <property type="match status" value="1"/>
</dbReference>
<dbReference type="AlphaFoldDB" id="A0A2G3AH44"/>
<dbReference type="InterPro" id="IPR012337">
    <property type="entry name" value="RNaseH-like_sf"/>
</dbReference>
<keyword evidence="5" id="KW-1185">Reference proteome</keyword>
<dbReference type="InterPro" id="IPR025525">
    <property type="entry name" value="hAT-like_transposase_RNase-H"/>
</dbReference>
<evidence type="ECO:0000259" key="1">
    <source>
        <dbReference type="Pfam" id="PF00288"/>
    </source>
</evidence>
<dbReference type="InterPro" id="IPR014721">
    <property type="entry name" value="Ribsml_uS5_D2-typ_fold_subgr"/>
</dbReference>
<evidence type="ECO:0000313" key="4">
    <source>
        <dbReference type="EMBL" id="PHT93559.1"/>
    </source>
</evidence>
<dbReference type="SMR" id="A0A2G3AH44"/>
<dbReference type="GO" id="GO:0003677">
    <property type="term" value="F:DNA binding"/>
    <property type="evidence" value="ECO:0007669"/>
    <property type="project" value="InterPro"/>
</dbReference>
<dbReference type="InterPro" id="IPR008906">
    <property type="entry name" value="HATC_C_dom"/>
</dbReference>
<feature type="domain" description="GHMP kinase N-terminal" evidence="1">
    <location>
        <begin position="447"/>
        <end position="517"/>
    </location>
</feature>
<comment type="caution">
    <text evidence="4">The sequence shown here is derived from an EMBL/GenBank/DDBJ whole genome shotgun (WGS) entry which is preliminary data.</text>
</comment>
<dbReference type="Pfam" id="PF00288">
    <property type="entry name" value="GHMP_kinases_N"/>
    <property type="match status" value="1"/>
</dbReference>
<dbReference type="SUPFAM" id="SSF54211">
    <property type="entry name" value="Ribosomal protein S5 domain 2-like"/>
    <property type="match status" value="1"/>
</dbReference>
<dbReference type="GO" id="GO:0046983">
    <property type="term" value="F:protein dimerization activity"/>
    <property type="evidence" value="ECO:0007669"/>
    <property type="project" value="InterPro"/>
</dbReference>
<gene>
    <name evidence="4" type="ORF">T459_01441</name>
</gene>
<feature type="domain" description="HAT C-terminal dimerisation" evidence="2">
    <location>
        <begin position="294"/>
        <end position="376"/>
    </location>
</feature>
<dbReference type="Pfam" id="PF05699">
    <property type="entry name" value="Dimer_Tnp_hAT"/>
    <property type="match status" value="1"/>
</dbReference>
<reference evidence="4 5" key="1">
    <citation type="journal article" date="2014" name="Nat. Genet.">
        <title>Genome sequence of the hot pepper provides insights into the evolution of pungency in Capsicum species.</title>
        <authorList>
            <person name="Kim S."/>
            <person name="Park M."/>
            <person name="Yeom S.I."/>
            <person name="Kim Y.M."/>
            <person name="Lee J.M."/>
            <person name="Lee H.A."/>
            <person name="Seo E."/>
            <person name="Choi J."/>
            <person name="Cheong K."/>
            <person name="Kim K.T."/>
            <person name="Jung K."/>
            <person name="Lee G.W."/>
            <person name="Oh S.K."/>
            <person name="Bae C."/>
            <person name="Kim S.B."/>
            <person name="Lee H.Y."/>
            <person name="Kim S.Y."/>
            <person name="Kim M.S."/>
            <person name="Kang B.C."/>
            <person name="Jo Y.D."/>
            <person name="Yang H.B."/>
            <person name="Jeong H.J."/>
            <person name="Kang W.H."/>
            <person name="Kwon J.K."/>
            <person name="Shin C."/>
            <person name="Lim J.Y."/>
            <person name="Park J.H."/>
            <person name="Huh J.H."/>
            <person name="Kim J.S."/>
            <person name="Kim B.D."/>
            <person name="Cohen O."/>
            <person name="Paran I."/>
            <person name="Suh M.C."/>
            <person name="Lee S.B."/>
            <person name="Kim Y.K."/>
            <person name="Shin Y."/>
            <person name="Noh S.J."/>
            <person name="Park J."/>
            <person name="Seo Y.S."/>
            <person name="Kwon S.Y."/>
            <person name="Kim H.A."/>
            <person name="Park J.M."/>
            <person name="Kim H.J."/>
            <person name="Choi S.B."/>
            <person name="Bosland P.W."/>
            <person name="Reeves G."/>
            <person name="Jo S.H."/>
            <person name="Lee B.W."/>
            <person name="Cho H.T."/>
            <person name="Choi H.S."/>
            <person name="Lee M.S."/>
            <person name="Yu Y."/>
            <person name="Do Choi Y."/>
            <person name="Park B.S."/>
            <person name="van Deynze A."/>
            <person name="Ashrafi H."/>
            <person name="Hill T."/>
            <person name="Kim W.T."/>
            <person name="Pai H.S."/>
            <person name="Ahn H.K."/>
            <person name="Yeam I."/>
            <person name="Giovannoni J.J."/>
            <person name="Rose J.K."/>
            <person name="Sorensen I."/>
            <person name="Lee S.J."/>
            <person name="Kim R.W."/>
            <person name="Choi I.Y."/>
            <person name="Choi B.S."/>
            <person name="Lim J.S."/>
            <person name="Lee Y.H."/>
            <person name="Choi D."/>
        </authorList>
    </citation>
    <scope>NUCLEOTIDE SEQUENCE [LARGE SCALE GENOMIC DNA]</scope>
    <source>
        <strain evidence="5">cv. CM334</strain>
    </source>
</reference>
<dbReference type="GO" id="GO:0005524">
    <property type="term" value="F:ATP binding"/>
    <property type="evidence" value="ECO:0007669"/>
    <property type="project" value="InterPro"/>
</dbReference>
<dbReference type="OMA" id="ENVEHET"/>
<dbReference type="PANTHER" id="PTHR23272">
    <property type="entry name" value="BED FINGER-RELATED"/>
    <property type="match status" value="1"/>
</dbReference>
<organism evidence="4 5">
    <name type="scientific">Capsicum annuum</name>
    <name type="common">Capsicum pepper</name>
    <dbReference type="NCBI Taxonomy" id="4072"/>
    <lineage>
        <taxon>Eukaryota</taxon>
        <taxon>Viridiplantae</taxon>
        <taxon>Streptophyta</taxon>
        <taxon>Embryophyta</taxon>
        <taxon>Tracheophyta</taxon>
        <taxon>Spermatophyta</taxon>
        <taxon>Magnoliopsida</taxon>
        <taxon>eudicotyledons</taxon>
        <taxon>Gunneridae</taxon>
        <taxon>Pentapetalae</taxon>
        <taxon>asterids</taxon>
        <taxon>lamiids</taxon>
        <taxon>Solanales</taxon>
        <taxon>Solanaceae</taxon>
        <taxon>Solanoideae</taxon>
        <taxon>Capsiceae</taxon>
        <taxon>Capsicum</taxon>
    </lineage>
</organism>
<proteinExistence type="predicted"/>
<protein>
    <recommendedName>
        <fullName evidence="6">Zinc finger BED domain-containing protein RICESLEEPER 2-like</fullName>
    </recommendedName>
</protein>
<evidence type="ECO:0008006" key="6">
    <source>
        <dbReference type="Google" id="ProtNLM"/>
    </source>
</evidence>